<dbReference type="PROSITE" id="PS50077">
    <property type="entry name" value="HEAT_REPEAT"/>
    <property type="match status" value="1"/>
</dbReference>
<name>A0A2T2P9H2_CORCC</name>
<evidence type="ECO:0000313" key="14">
    <source>
        <dbReference type="EMBL" id="PSN74287.1"/>
    </source>
</evidence>
<dbReference type="GO" id="GO:0030686">
    <property type="term" value="C:90S preribosome"/>
    <property type="evidence" value="ECO:0007669"/>
    <property type="project" value="TreeGrafter"/>
</dbReference>
<dbReference type="InterPro" id="IPR022125">
    <property type="entry name" value="U3snoRNP10_N"/>
</dbReference>
<protein>
    <recommendedName>
        <fullName evidence="4 11">U3 small nucleolar RNA-associated protein 10</fullName>
    </recommendedName>
</protein>
<dbReference type="PANTHER" id="PTHR13457">
    <property type="entry name" value="BAP28"/>
    <property type="match status" value="1"/>
</dbReference>
<evidence type="ECO:0000313" key="15">
    <source>
        <dbReference type="Proteomes" id="UP000240883"/>
    </source>
</evidence>
<dbReference type="InterPro" id="IPR056473">
    <property type="entry name" value="HEAT_Utp10/HEAT1"/>
</dbReference>
<dbReference type="Pfam" id="PF12397">
    <property type="entry name" value="U3snoRNP10"/>
    <property type="match status" value="1"/>
</dbReference>
<evidence type="ECO:0000256" key="7">
    <source>
        <dbReference type="ARBA" id="ARBA00023242"/>
    </source>
</evidence>
<evidence type="ECO:0000259" key="13">
    <source>
        <dbReference type="SMART" id="SM01036"/>
    </source>
</evidence>
<evidence type="ECO:0000256" key="8">
    <source>
        <dbReference type="ARBA" id="ARBA00023274"/>
    </source>
</evidence>
<dbReference type="InterPro" id="IPR021133">
    <property type="entry name" value="HEAT_type_2"/>
</dbReference>
<evidence type="ECO:0000256" key="5">
    <source>
        <dbReference type="ARBA" id="ARBA00022517"/>
    </source>
</evidence>
<dbReference type="InterPro" id="IPR012954">
    <property type="entry name" value="BP28_C_dom"/>
</dbReference>
<reference evidence="14 15" key="1">
    <citation type="journal article" date="2018" name="Front. Microbiol.">
        <title>Genome-Wide Analysis of Corynespora cassiicola Leaf Fall Disease Putative Effectors.</title>
        <authorList>
            <person name="Lopez D."/>
            <person name="Ribeiro S."/>
            <person name="Label P."/>
            <person name="Fumanal B."/>
            <person name="Venisse J.S."/>
            <person name="Kohler A."/>
            <person name="de Oliveira R.R."/>
            <person name="Labutti K."/>
            <person name="Lipzen A."/>
            <person name="Lail K."/>
            <person name="Bauer D."/>
            <person name="Ohm R.A."/>
            <person name="Barry K.W."/>
            <person name="Spatafora J."/>
            <person name="Grigoriev I.V."/>
            <person name="Martin F.M."/>
            <person name="Pujade-Renaud V."/>
        </authorList>
    </citation>
    <scope>NUCLEOTIDE SEQUENCE [LARGE SCALE GENOMIC DNA]</scope>
    <source>
        <strain evidence="14 15">Philippines</strain>
    </source>
</reference>
<keyword evidence="7 11" id="KW-0539">Nucleus</keyword>
<keyword evidence="6 11" id="KW-0698">rRNA processing</keyword>
<feature type="compositionally biased region" description="Acidic residues" evidence="12">
    <location>
        <begin position="457"/>
        <end position="474"/>
    </location>
</feature>
<dbReference type="EMBL" id="KZ678128">
    <property type="protein sequence ID" value="PSN74287.1"/>
    <property type="molecule type" value="Genomic_DNA"/>
</dbReference>
<dbReference type="InterPro" id="IPR040191">
    <property type="entry name" value="UTP10"/>
</dbReference>
<accession>A0A2T2P9H2</accession>
<comment type="similarity">
    <text evidence="2 11">Belongs to the HEATR1/UTP10 family.</text>
</comment>
<evidence type="ECO:0000256" key="1">
    <source>
        <dbReference type="ARBA" id="ARBA00004604"/>
    </source>
</evidence>
<gene>
    <name evidence="14" type="ORF">BS50DRAFT_539447</name>
</gene>
<evidence type="ECO:0000256" key="2">
    <source>
        <dbReference type="ARBA" id="ARBA00010559"/>
    </source>
</evidence>
<dbReference type="Gene3D" id="1.25.10.10">
    <property type="entry name" value="Leucine-rich Repeat Variant"/>
    <property type="match status" value="4"/>
</dbReference>
<evidence type="ECO:0000256" key="3">
    <source>
        <dbReference type="ARBA" id="ARBA00011399"/>
    </source>
</evidence>
<dbReference type="GO" id="GO:0030515">
    <property type="term" value="F:snoRNA binding"/>
    <property type="evidence" value="ECO:0007669"/>
    <property type="project" value="TreeGrafter"/>
</dbReference>
<dbReference type="GO" id="GO:0032040">
    <property type="term" value="C:small-subunit processome"/>
    <property type="evidence" value="ECO:0007669"/>
    <property type="project" value="TreeGrafter"/>
</dbReference>
<proteinExistence type="inferred from homology"/>
<feature type="domain" description="BP28 C-terminal" evidence="13">
    <location>
        <begin position="1487"/>
        <end position="1633"/>
    </location>
</feature>
<dbReference type="PANTHER" id="PTHR13457:SF1">
    <property type="entry name" value="HEAT REPEAT-CONTAINING PROTEIN 1"/>
    <property type="match status" value="1"/>
</dbReference>
<comment type="function">
    <text evidence="9">Involved in nucleolar processing of pre-18S ribosomal RNA. Involved in ribosome biosynthesis.</text>
</comment>
<feature type="repeat" description="HEAT" evidence="10">
    <location>
        <begin position="575"/>
        <end position="609"/>
    </location>
</feature>
<dbReference type="SMART" id="SM01036">
    <property type="entry name" value="BP28CT"/>
    <property type="match status" value="1"/>
</dbReference>
<dbReference type="GO" id="GO:0000462">
    <property type="term" value="P:maturation of SSU-rRNA from tricistronic rRNA transcript (SSU-rRNA, 5.8S rRNA, LSU-rRNA)"/>
    <property type="evidence" value="ECO:0007669"/>
    <property type="project" value="TreeGrafter"/>
</dbReference>
<evidence type="ECO:0000256" key="9">
    <source>
        <dbReference type="ARBA" id="ARBA00025076"/>
    </source>
</evidence>
<evidence type="ECO:0000256" key="10">
    <source>
        <dbReference type="PROSITE-ProRule" id="PRU00103"/>
    </source>
</evidence>
<dbReference type="InterPro" id="IPR016024">
    <property type="entry name" value="ARM-type_fold"/>
</dbReference>
<dbReference type="Pfam" id="PF08146">
    <property type="entry name" value="BP28CT"/>
    <property type="match status" value="1"/>
</dbReference>
<feature type="region of interest" description="Disordered" evidence="12">
    <location>
        <begin position="454"/>
        <end position="484"/>
    </location>
</feature>
<evidence type="ECO:0000256" key="4">
    <source>
        <dbReference type="ARBA" id="ARBA00015399"/>
    </source>
</evidence>
<dbReference type="Proteomes" id="UP000240883">
    <property type="component" value="Unassembled WGS sequence"/>
</dbReference>
<evidence type="ECO:0000256" key="6">
    <source>
        <dbReference type="ARBA" id="ARBA00022552"/>
    </source>
</evidence>
<keyword evidence="5 11" id="KW-0690">Ribosome biogenesis</keyword>
<evidence type="ECO:0000256" key="12">
    <source>
        <dbReference type="SAM" id="MobiDB-lite"/>
    </source>
</evidence>
<dbReference type="GO" id="GO:0034455">
    <property type="term" value="C:t-UTP complex"/>
    <property type="evidence" value="ECO:0007669"/>
    <property type="project" value="TreeGrafter"/>
</dbReference>
<dbReference type="InterPro" id="IPR011989">
    <property type="entry name" value="ARM-like"/>
</dbReference>
<dbReference type="OrthoDB" id="31183at2759"/>
<comment type="subcellular location">
    <subcellularLocation>
        <location evidence="1 11">Nucleus</location>
        <location evidence="1 11">Nucleolus</location>
    </subcellularLocation>
</comment>
<organism evidence="14 15">
    <name type="scientific">Corynespora cassiicola Philippines</name>
    <dbReference type="NCBI Taxonomy" id="1448308"/>
    <lineage>
        <taxon>Eukaryota</taxon>
        <taxon>Fungi</taxon>
        <taxon>Dikarya</taxon>
        <taxon>Ascomycota</taxon>
        <taxon>Pezizomycotina</taxon>
        <taxon>Dothideomycetes</taxon>
        <taxon>Pleosporomycetidae</taxon>
        <taxon>Pleosporales</taxon>
        <taxon>Corynesporascaceae</taxon>
        <taxon>Corynespora</taxon>
    </lineage>
</organism>
<dbReference type="Pfam" id="PF23243">
    <property type="entry name" value="HEAT_HEATR1"/>
    <property type="match status" value="1"/>
</dbReference>
<dbReference type="SUPFAM" id="SSF48371">
    <property type="entry name" value="ARM repeat"/>
    <property type="match status" value="2"/>
</dbReference>
<evidence type="ECO:0000256" key="11">
    <source>
        <dbReference type="RuleBase" id="RU367065"/>
    </source>
</evidence>
<sequence length="1764" mass="194937">MTSLQKQLAVIAASSTHQLDLKAQKAAHGKSLLFEPRVAASQSFDNIYLICYEGYRDLCALDPRFTQFSRSLFSEQSKVEDRTQMTKKENEKLDAVLEAFITLVGPRLLLKPAEKALEWLVRRFRIHEYNTETLVLTYLPYHTTPQFLALLSILSPNPPHNLRFLAPYIKSPTNPPRSTIVYTAVNTPVFFNRLQEYMVKVLEAGHQGSTLLSFWSSVTTQAVDAILDQASSGRKDVQDQRIEETLLRVLPVLNNCMKLSNGAEAITACYMIIIVLVTKTSFEDKILDSLMEAAILNQDSETLDACLMCLAIVAEERSRVQLPTVVAKRVLRIPELTRILAGLSQKCRVERLALGCALGNLENMGTGPISDERLNAFKSIVQSALLSEHHISIALVGLVQLLQSSDPGSSKYGQLLDIASQLGESPVLGQLLERAAKAQSLDLQSLGVAVGQPLGLDETDDVQSEDEDMPDADDTSVPTIQPPKVTGSSFLDDVPLQTYQEMAAAFEQAVASNQASRFVGSDGLRRSEASDHPLYLSLLSRLWCSPIPVSSRVAAIRFATASIKKFGNGIDLQHILPYLLYALSDTSRIVRRAAAATVAALSEKPTSNSRVWGSSSLYGKKSSKICALQGEQTGILLSSVLGPILEECVMDCKFILTSLRSVLEGTQTRVQAKNALKAPVRSSLSAFLASHIALTPLLQVRLRLLPIFNAHTKSTASIRTTIILPVIREWFALSSKAASLKCEQEKIILATADQEHLAALVAREPESANLLKDIVGGHINKERTDSISVTFDRLNTLWPSLKSESRLELSQSLLEMALKEGGTALDEVCRTRSLEILRSVKLDSASLISFLESIPSAMQMPEGPPAKKRRRTSRNEMARVELQSPDDVSRLLRRLTLVLELVESSTPSEHPALFRNLFAILGELQPLKQQSGSDLVYLQSLILSSLTPIVNRLKGEKETTEYQSSVRADILIDCIRHSSSPQVQNSALLLIASLASWVPELILHNLMPIFTFIGSTLLRQKDDYSAHVVDQTISRVVPQLAASLRSKHKNFLTGVADLLLSFTAAFEHIPQHRRLKLFSELAQTLGPEDSLPAIIALLVDRYPMGTTQRRFSTDLLLAFDPLVTLETINGYLDLVTDAVGPKRKISDTLFSLNEKQPAQIESSLNSLVGAIADLAGEERVRNHVSKAFKRKLEPEQPRAIFASIAEKTIQLSKKVTDNRRLYESCSRVLGKSLDLLPTADLVKSAELLLENADSQVQVAAIKSVEIRAGSVIQNDHQSVSALLEFLPRVDAVLMRSQVMDVKIIAVSCIDRIIERFGKKDVSAVAAVAQTVAGPQALASADDRIRILSLLCLTSIVDVLEDEAIALLPTILPKSFQYLESAIAQENTGLHNAVYTLLSNIVERLGFMFSREYLVPVLKLSQRSAAAALDDACDESRSQFFESVSTHLEAQEVFNATKATWPDALSQGFDAAQEQLQLIRSTIETNTKSKLIKASSTLFGLLVNAFDFRGALNPNANDAFEDDEVEQLESSLIDSVIGMVLKLNDATFRPFFAQLVDQASSSPKSNQSRSITFFKFLEAFNEKFKSIVTNYSSYIVEYAVNILELLSKEGGDEELRRAVLRALQKAFQHDQDGFWQAPSHFGAIMPPLMKQLTIESEPEVTDDVIPAIVELAAASSSSIENHKEMNAVMLKYMVAEEAHTRLHTVKCEQALTKRLGEEWLGLLPEMLPRINELREDDDEMVERETQRWINDMGEILGEDLEAMLE</sequence>
<keyword evidence="8 11" id="KW-0687">Ribonucleoprotein</keyword>
<comment type="subunit">
    <text evidence="3 11">Component of the ribosomal small subunit (SSU) processome.</text>
</comment>
<keyword evidence="15" id="KW-1185">Reference proteome</keyword>
<dbReference type="GO" id="GO:0045943">
    <property type="term" value="P:positive regulation of transcription by RNA polymerase I"/>
    <property type="evidence" value="ECO:0007669"/>
    <property type="project" value="TreeGrafter"/>
</dbReference>
<dbReference type="STRING" id="1448308.A0A2T2P9H2"/>